<evidence type="ECO:0000256" key="3">
    <source>
        <dbReference type="ARBA" id="ARBA00022692"/>
    </source>
</evidence>
<dbReference type="GeneID" id="136085827"/>
<feature type="transmembrane region" description="Helical" evidence="8">
    <location>
        <begin position="239"/>
        <end position="259"/>
    </location>
</feature>
<keyword evidence="4" id="KW-0813">Transport</keyword>
<dbReference type="Proteomes" id="UP001652625">
    <property type="component" value="Chromosome 10"/>
</dbReference>
<proteinExistence type="inferred from homology"/>
<feature type="transmembrane region" description="Helical" evidence="8">
    <location>
        <begin position="538"/>
        <end position="560"/>
    </location>
</feature>
<feature type="region of interest" description="Disordered" evidence="7">
    <location>
        <begin position="1"/>
        <end position="24"/>
    </location>
</feature>
<feature type="compositionally biased region" description="Polar residues" evidence="7">
    <location>
        <begin position="1"/>
        <end position="10"/>
    </location>
</feature>
<dbReference type="PANTHER" id="PTHR11654">
    <property type="entry name" value="OLIGOPEPTIDE TRANSPORTER-RELATED"/>
    <property type="match status" value="1"/>
</dbReference>
<gene>
    <name evidence="10" type="primary">LOC136085827</name>
</gene>
<feature type="transmembrane region" description="Helical" evidence="8">
    <location>
        <begin position="170"/>
        <end position="188"/>
    </location>
</feature>
<protein>
    <submittedName>
        <fullName evidence="10">Solute carrier family 15 member 4-like</fullName>
    </submittedName>
</protein>
<comment type="similarity">
    <text evidence="2">Belongs to the major facilitator superfamily. Proton-dependent oligopeptide transporter (POT/PTR) (TC 2.A.17) family.</text>
</comment>
<dbReference type="InterPro" id="IPR036259">
    <property type="entry name" value="MFS_trans_sf"/>
</dbReference>
<keyword evidence="6 8" id="KW-0472">Membrane</keyword>
<keyword evidence="4" id="KW-0571">Peptide transport</keyword>
<feature type="transmembrane region" description="Helical" evidence="8">
    <location>
        <begin position="499"/>
        <end position="518"/>
    </location>
</feature>
<feature type="transmembrane region" description="Helical" evidence="8">
    <location>
        <begin position="336"/>
        <end position="358"/>
    </location>
</feature>
<keyword evidence="4" id="KW-0653">Protein transport</keyword>
<dbReference type="InterPro" id="IPR000109">
    <property type="entry name" value="POT_fam"/>
</dbReference>
<keyword evidence="5 8" id="KW-1133">Transmembrane helix</keyword>
<feature type="transmembrane region" description="Helical" evidence="8">
    <location>
        <begin position="214"/>
        <end position="233"/>
    </location>
</feature>
<dbReference type="Gene3D" id="1.20.1250.20">
    <property type="entry name" value="MFS general substrate transporter like domains"/>
    <property type="match status" value="1"/>
</dbReference>
<dbReference type="RefSeq" id="XP_065663467.1">
    <property type="nucleotide sequence ID" value="XM_065807395.1"/>
</dbReference>
<evidence type="ECO:0000256" key="5">
    <source>
        <dbReference type="ARBA" id="ARBA00022989"/>
    </source>
</evidence>
<feature type="transmembrane region" description="Helical" evidence="8">
    <location>
        <begin position="402"/>
        <end position="423"/>
    </location>
</feature>
<evidence type="ECO:0000256" key="1">
    <source>
        <dbReference type="ARBA" id="ARBA00004141"/>
    </source>
</evidence>
<evidence type="ECO:0000256" key="6">
    <source>
        <dbReference type="ARBA" id="ARBA00023136"/>
    </source>
</evidence>
<evidence type="ECO:0000313" key="10">
    <source>
        <dbReference type="RefSeq" id="XP_065663467.1"/>
    </source>
</evidence>
<evidence type="ECO:0000313" key="9">
    <source>
        <dbReference type="Proteomes" id="UP001652625"/>
    </source>
</evidence>
<evidence type="ECO:0000256" key="4">
    <source>
        <dbReference type="ARBA" id="ARBA00022856"/>
    </source>
</evidence>
<reference evidence="10" key="1">
    <citation type="submission" date="2025-08" db="UniProtKB">
        <authorList>
            <consortium name="RefSeq"/>
        </authorList>
    </citation>
    <scope>IDENTIFICATION</scope>
</reference>
<accession>A0ABM4CNQ0</accession>
<evidence type="ECO:0000256" key="7">
    <source>
        <dbReference type="SAM" id="MobiDB-lite"/>
    </source>
</evidence>
<dbReference type="SUPFAM" id="SSF103473">
    <property type="entry name" value="MFS general substrate transporter"/>
    <property type="match status" value="1"/>
</dbReference>
<evidence type="ECO:0000256" key="2">
    <source>
        <dbReference type="ARBA" id="ARBA00005982"/>
    </source>
</evidence>
<feature type="transmembrane region" description="Helical" evidence="8">
    <location>
        <begin position="459"/>
        <end position="478"/>
    </location>
</feature>
<comment type="subcellular location">
    <subcellularLocation>
        <location evidence="1">Membrane</location>
        <topology evidence="1">Multi-pass membrane protein</topology>
    </subcellularLocation>
</comment>
<organism evidence="9 10">
    <name type="scientific">Hydra vulgaris</name>
    <name type="common">Hydra</name>
    <name type="synonym">Hydra attenuata</name>
    <dbReference type="NCBI Taxonomy" id="6087"/>
    <lineage>
        <taxon>Eukaryota</taxon>
        <taxon>Metazoa</taxon>
        <taxon>Cnidaria</taxon>
        <taxon>Hydrozoa</taxon>
        <taxon>Hydroidolina</taxon>
        <taxon>Anthoathecata</taxon>
        <taxon>Aplanulata</taxon>
        <taxon>Hydridae</taxon>
        <taxon>Hydra</taxon>
    </lineage>
</organism>
<sequence>MQCPNESITTSSDQDEVSNESDSDDSRFYYNRRVYLNPRNERNSIFVKVCFVFVVVLERTAYYSLSANLTFFLLEYLNYSSTLSIVTTQFFIYTTWISCIVGGVLGDFILGRFRTIIFGFFVYIIGFGMLPAINFVVNPNNIPNTNQSTQVTKDQLTANYNSTSNSKAEYHVWVFFSLFLVSIGEGCFKSNMSPFGADQINDTDDVELKKYFQYYYWALNIGAFIGYSALTLIQQEYGFITGYPISVALLIIALIVFCIPQVKNYNVVLPARKKFLVKIFKICCNSTRKADNKYSNYESYVPIQHWLDRAKDVYGGKYSEADVEDVKKLFSVLPMFFFYILYFAAYNQVSTFYLLQGIHMKVTLQLSSKITVPACWLGIINIFTVVIFVPIFSKYIKNAKSYYLMVSIGMVFSILSLYCGGLVEHFRIINGNSLVTNNFGNIMTVSASNMSIFYQVPQYMFIGLSEIFIVIPGLKYAYCESPKSMQSLVTSILHLVNGLGAFLSSMLIFIVELYPNFLITRHKADPTSITILNGNLDFYFYILAFLNLLNWFVFMAYFWIKIRRQERLRQRKNILSAIPTESIS</sequence>
<feature type="transmembrane region" description="Helical" evidence="8">
    <location>
        <begin position="117"/>
        <end position="137"/>
    </location>
</feature>
<keyword evidence="3 8" id="KW-0812">Transmembrane</keyword>
<feature type="transmembrane region" description="Helical" evidence="8">
    <location>
        <begin position="45"/>
        <end position="65"/>
    </location>
</feature>
<evidence type="ECO:0000256" key="8">
    <source>
        <dbReference type="SAM" id="Phobius"/>
    </source>
</evidence>
<keyword evidence="9" id="KW-1185">Reference proteome</keyword>
<feature type="transmembrane region" description="Helical" evidence="8">
    <location>
        <begin position="370"/>
        <end position="390"/>
    </location>
</feature>
<dbReference type="Pfam" id="PF00854">
    <property type="entry name" value="PTR2"/>
    <property type="match status" value="1"/>
</dbReference>
<feature type="transmembrane region" description="Helical" evidence="8">
    <location>
        <begin position="85"/>
        <end position="110"/>
    </location>
</feature>
<name>A0ABM4CNQ0_HYDVU</name>
<feature type="compositionally biased region" description="Acidic residues" evidence="7">
    <location>
        <begin position="13"/>
        <end position="23"/>
    </location>
</feature>